<accession>X1A531</accession>
<evidence type="ECO:0000313" key="1">
    <source>
        <dbReference type="EMBL" id="GAG55301.1"/>
    </source>
</evidence>
<sequence length="84" mass="9337">MPANRYYIILLLLLMMCNACIEPYEPVINEAQEVIVIDGMISDRPGNHRVSVSMSSPYGDPVFRPVGGCVVSVQDNLGNIEFYT</sequence>
<gene>
    <name evidence="1" type="ORF">S01H4_16522</name>
</gene>
<feature type="non-terminal residue" evidence="1">
    <location>
        <position position="84"/>
    </location>
</feature>
<evidence type="ECO:0008006" key="2">
    <source>
        <dbReference type="Google" id="ProtNLM"/>
    </source>
</evidence>
<dbReference type="AlphaFoldDB" id="X1A531"/>
<reference evidence="1" key="1">
    <citation type="journal article" date="2014" name="Front. Microbiol.">
        <title>High frequency of phylogenetically diverse reductive dehalogenase-homologous genes in deep subseafloor sedimentary metagenomes.</title>
        <authorList>
            <person name="Kawai M."/>
            <person name="Futagami T."/>
            <person name="Toyoda A."/>
            <person name="Takaki Y."/>
            <person name="Nishi S."/>
            <person name="Hori S."/>
            <person name="Arai W."/>
            <person name="Tsubouchi T."/>
            <person name="Morono Y."/>
            <person name="Uchiyama I."/>
            <person name="Ito T."/>
            <person name="Fujiyama A."/>
            <person name="Inagaki F."/>
            <person name="Takami H."/>
        </authorList>
    </citation>
    <scope>NUCLEOTIDE SEQUENCE</scope>
    <source>
        <strain evidence="1">Expedition CK06-06</strain>
    </source>
</reference>
<dbReference type="EMBL" id="BART01007248">
    <property type="protein sequence ID" value="GAG55301.1"/>
    <property type="molecule type" value="Genomic_DNA"/>
</dbReference>
<proteinExistence type="predicted"/>
<name>X1A531_9ZZZZ</name>
<organism evidence="1">
    <name type="scientific">marine sediment metagenome</name>
    <dbReference type="NCBI Taxonomy" id="412755"/>
    <lineage>
        <taxon>unclassified sequences</taxon>
        <taxon>metagenomes</taxon>
        <taxon>ecological metagenomes</taxon>
    </lineage>
</organism>
<comment type="caution">
    <text evidence="1">The sequence shown here is derived from an EMBL/GenBank/DDBJ whole genome shotgun (WGS) entry which is preliminary data.</text>
</comment>
<protein>
    <recommendedName>
        <fullName evidence="2">DUF4249 family protein</fullName>
    </recommendedName>
</protein>